<dbReference type="KEGG" id="sir:SiRe_2299"/>
<dbReference type="Proteomes" id="UP000002664">
    <property type="component" value="Chromosome"/>
</dbReference>
<accession>F0ND52</accession>
<organism evidence="1 2">
    <name type="scientific">Saccharolobus islandicus (strain REY15A)</name>
    <name type="common">Sulfolobus islandicus</name>
    <dbReference type="NCBI Taxonomy" id="930945"/>
    <lineage>
        <taxon>Archaea</taxon>
        <taxon>Thermoproteota</taxon>
        <taxon>Thermoprotei</taxon>
        <taxon>Sulfolobales</taxon>
        <taxon>Sulfolobaceae</taxon>
        <taxon>Saccharolobus</taxon>
    </lineage>
</organism>
<dbReference type="HOGENOM" id="CLU_2748376_0_0_2"/>
<gene>
    <name evidence="1" type="ordered locus">SiRe_2299</name>
</gene>
<dbReference type="EMBL" id="CP002425">
    <property type="protein sequence ID" value="ADX86349.1"/>
    <property type="molecule type" value="Genomic_DNA"/>
</dbReference>
<dbReference type="eggNOG" id="arCOG11429">
    <property type="taxonomic scope" value="Archaea"/>
</dbReference>
<sequence length="70" mass="7636">MVGSRGRQKAITEGIHHPRCLDPVKGKMILFAPPSVSLSPQSGWRRAVLTSLEDISTKGYLNIEAIHLLG</sequence>
<keyword evidence="2" id="KW-1185">Reference proteome</keyword>
<dbReference type="AlphaFoldDB" id="F0ND52"/>
<evidence type="ECO:0000313" key="2">
    <source>
        <dbReference type="Proteomes" id="UP000002664"/>
    </source>
</evidence>
<reference evidence="1 2" key="1">
    <citation type="journal article" date="2011" name="J. Bacteriol.">
        <title>Genome analyses of icelandic strains of Sulfolobus islandicus, model organisms for genetic and virus-host interaction studies.</title>
        <authorList>
            <person name="Guo L."/>
            <person name="Brugger K."/>
            <person name="Liu C."/>
            <person name="Shah S.A."/>
            <person name="Zheng H."/>
            <person name="Zhu Y."/>
            <person name="Wang S."/>
            <person name="Lillestol R.K."/>
            <person name="Chen L."/>
            <person name="Frank J."/>
            <person name="Prangishvili D."/>
            <person name="Paulin L."/>
            <person name="She Q."/>
            <person name="Huang L."/>
            <person name="Garrett R.A."/>
        </authorList>
    </citation>
    <scope>NUCLEOTIDE SEQUENCE [LARGE SCALE GENOMIC DNA]</scope>
    <source>
        <strain evidence="1 2">REY15A</strain>
    </source>
</reference>
<name>F0ND52_SACI5</name>
<evidence type="ECO:0000313" key="1">
    <source>
        <dbReference type="EMBL" id="ADX86349.1"/>
    </source>
</evidence>
<protein>
    <submittedName>
        <fullName evidence="1">Uncharacterized protein</fullName>
    </submittedName>
</protein>
<proteinExistence type="predicted"/>